<dbReference type="Gene3D" id="3.90.660.60">
    <property type="match status" value="1"/>
</dbReference>
<dbReference type="AlphaFoldDB" id="A0A7T4N359"/>
<dbReference type="InterPro" id="IPR036188">
    <property type="entry name" value="FAD/NAD-bd_sf"/>
</dbReference>
<gene>
    <name evidence="1" type="ORF">I6I06_02560</name>
</gene>
<sequence>MSVTVIKDLAKAATERRDVVTIDSLANGEGRYYRHPDSVEISYPLVVGTRIGQLQRIVGEVNIAIIGAGPAGIASLYELRRALPDLGTMPQPGYKLNVTLFETDSQNFLFASNSNRRRAGRVSSQRVPNAVYEIGAMRFPSIAGLTWHYARAAFGGAHVVNPFPNPGTIPTEFVFGSQTDRYLGDNWQNMNSPTRMVRNLVLEGLAGIGGPSLYLIGNRSAAAVIPLLKSANTPASELQQIGRDWAAFVKDHDGTTLEAAVRHILTKLGGRLPSVSGLTGQQLINWCVELFGRFGFGTGGFKPLFNISLVEMMRLILWDYSNEYTFPSSLAPTNVDFIEALYRQANSGGSIFNVQVVQARVSDVFHQDNPRRAGVAYYRPNTSSVEFSTFDYAIIAMPHDAAAQITSRLGYGTTAGSGVLIGDSGTARNPGFAVRPSLLLSTTTGQDAVNARPVTAIGMLHMTRSSKIFATITEANATGAPVPHFPMQGSPISAVISDSGLAATYMVPSTTNPGSYRSFLVSYTWDDDSTRLQHSFANWPESAEPPRNGEMFGAMINRAYRTDPHAPGSKWWLGQLLTKVIQTDRVSFDWSTYLTAGGFKLDSTGDHHQSSLCFRYHTHALYPALNSRFFLAGCSFSHLGGWLEGAFMTAANAVAGIILLDNNGNLESLNSEARKLFTTLTPIIPMN</sequence>
<keyword evidence="1" id="KW-0560">Oxidoreductase</keyword>
<dbReference type="Proteomes" id="UP000595610">
    <property type="component" value="Chromosome 1"/>
</dbReference>
<keyword evidence="1" id="KW-0503">Monooxygenase</keyword>
<organism evidence="1 2">
    <name type="scientific">Paraburkholderia ginsengisoli</name>
    <dbReference type="NCBI Taxonomy" id="311231"/>
    <lineage>
        <taxon>Bacteria</taxon>
        <taxon>Pseudomonadati</taxon>
        <taxon>Pseudomonadota</taxon>
        <taxon>Betaproteobacteria</taxon>
        <taxon>Burkholderiales</taxon>
        <taxon>Burkholderiaceae</taxon>
        <taxon>Paraburkholderia</taxon>
    </lineage>
</organism>
<evidence type="ECO:0000313" key="2">
    <source>
        <dbReference type="Proteomes" id="UP000595610"/>
    </source>
</evidence>
<dbReference type="EMBL" id="CP066075">
    <property type="protein sequence ID" value="QQC64390.1"/>
    <property type="molecule type" value="Genomic_DNA"/>
</dbReference>
<accession>A0A7T4N359</accession>
<keyword evidence="2" id="KW-1185">Reference proteome</keyword>
<dbReference type="SUPFAM" id="SSF51905">
    <property type="entry name" value="FAD/NAD(P)-binding domain"/>
    <property type="match status" value="1"/>
</dbReference>
<protein>
    <submittedName>
        <fullName evidence="1">Tryptophan 2-monooxygenase oxidoreductase</fullName>
    </submittedName>
</protein>
<dbReference type="Gene3D" id="3.50.50.60">
    <property type="entry name" value="FAD/NAD(P)-binding domain"/>
    <property type="match status" value="1"/>
</dbReference>
<dbReference type="GO" id="GO:0004497">
    <property type="term" value="F:monooxygenase activity"/>
    <property type="evidence" value="ECO:0007669"/>
    <property type="project" value="UniProtKB-KW"/>
</dbReference>
<proteinExistence type="predicted"/>
<dbReference type="KEGG" id="pgis:I6I06_02560"/>
<reference evidence="1 2" key="1">
    <citation type="submission" date="2020-12" db="EMBL/GenBank/DDBJ databases">
        <title>FDA dAtabase for Regulatory Grade micrObial Sequences (FDA-ARGOS): Supporting development and validation of Infectious Disease Dx tests.</title>
        <authorList>
            <person name="Nelson B."/>
            <person name="Plummer A."/>
            <person name="Tallon L."/>
            <person name="Sadzewicz L."/>
            <person name="Zhao X."/>
            <person name="Boylan J."/>
            <person name="Ott S."/>
            <person name="Bowen H."/>
            <person name="Vavikolanu K."/>
            <person name="Mehta A."/>
            <person name="Aluvathingal J."/>
            <person name="Nadendla S."/>
            <person name="Myers T."/>
            <person name="Yan Y."/>
            <person name="Sichtig H."/>
        </authorList>
    </citation>
    <scope>NUCLEOTIDE SEQUENCE [LARGE SCALE GENOMIC DNA]</scope>
    <source>
        <strain evidence="1 2">FDAARGOS_1049</strain>
    </source>
</reference>
<dbReference type="RefSeq" id="WP_084585278.1">
    <property type="nucleotide sequence ID" value="NZ_CP066075.1"/>
</dbReference>
<name>A0A7T4N359_9BURK</name>
<evidence type="ECO:0000313" key="1">
    <source>
        <dbReference type="EMBL" id="QQC64390.1"/>
    </source>
</evidence>